<reference evidence="8 9" key="1">
    <citation type="submission" date="2011-02" db="EMBL/GenBank/DDBJ databases">
        <title>The Genome Sequence of Sphaeroforma arctica JP610.</title>
        <authorList>
            <consortium name="The Broad Institute Genome Sequencing Platform"/>
            <person name="Russ C."/>
            <person name="Cuomo C."/>
            <person name="Young S.K."/>
            <person name="Zeng Q."/>
            <person name="Gargeya S."/>
            <person name="Alvarado L."/>
            <person name="Berlin A."/>
            <person name="Chapman S.B."/>
            <person name="Chen Z."/>
            <person name="Freedman E."/>
            <person name="Gellesch M."/>
            <person name="Goldberg J."/>
            <person name="Griggs A."/>
            <person name="Gujja S."/>
            <person name="Heilman E."/>
            <person name="Heiman D."/>
            <person name="Howarth C."/>
            <person name="Mehta T."/>
            <person name="Neiman D."/>
            <person name="Pearson M."/>
            <person name="Roberts A."/>
            <person name="Saif S."/>
            <person name="Shea T."/>
            <person name="Shenoy N."/>
            <person name="Sisk P."/>
            <person name="Stolte C."/>
            <person name="Sykes S."/>
            <person name="White J."/>
            <person name="Yandava C."/>
            <person name="Burger G."/>
            <person name="Gray M.W."/>
            <person name="Holland P.W.H."/>
            <person name="King N."/>
            <person name="Lang F.B.F."/>
            <person name="Roger A.J."/>
            <person name="Ruiz-Trillo I."/>
            <person name="Haas B."/>
            <person name="Nusbaum C."/>
            <person name="Birren B."/>
        </authorList>
    </citation>
    <scope>NUCLEOTIDE SEQUENCE [LARGE SCALE GENOMIC DNA]</scope>
    <source>
        <strain evidence="8 9">JP610</strain>
    </source>
</reference>
<dbReference type="EMBL" id="KQ241692">
    <property type="protein sequence ID" value="KNC85612.1"/>
    <property type="molecule type" value="Genomic_DNA"/>
</dbReference>
<feature type="transmembrane region" description="Helical" evidence="6">
    <location>
        <begin position="20"/>
        <end position="41"/>
    </location>
</feature>
<proteinExistence type="predicted"/>
<dbReference type="InterPro" id="IPR011701">
    <property type="entry name" value="MFS"/>
</dbReference>
<evidence type="ECO:0000256" key="1">
    <source>
        <dbReference type="ARBA" id="ARBA00004127"/>
    </source>
</evidence>
<keyword evidence="3 6" id="KW-0812">Transmembrane</keyword>
<dbReference type="InterPro" id="IPR036259">
    <property type="entry name" value="MFS_trans_sf"/>
</dbReference>
<feature type="transmembrane region" description="Helical" evidence="6">
    <location>
        <begin position="50"/>
        <end position="71"/>
    </location>
</feature>
<evidence type="ECO:0000256" key="2">
    <source>
        <dbReference type="ARBA" id="ARBA00022448"/>
    </source>
</evidence>
<keyword evidence="5 6" id="KW-0472">Membrane</keyword>
<evidence type="ECO:0000259" key="7">
    <source>
        <dbReference type="PROSITE" id="PS50850"/>
    </source>
</evidence>
<sequence>MVEHVAYGETSSHHEAKHLLSLVISVFSVGRLFASTILGYLSDHVGERTVYITTSLAALMGNLMYVLTYVYPSSTLLVGARLVAGASTGVLAVCRAHTAKISTVEDRTKYMALNSAAQFVGLGLSPFLTLALTKARSDGAWFNSLTAPAFVLAGFNVVVIFLVVFVFTDISGVDASLYTEQIEPIHPSSPSISAHGVEYRSIQAAEPEDNEELQREMKAEKIVADKWSDAEWTRLVNIGIGLYIFFNFSSRCILALVETFGAPMYLEIHHLPSKDTIAASMFFGTLGFLGMISFVITIWAKRFVTEDYMLMFAFICIGIGSTTLAITGSTHYPLFMFSLYLIWSIGFPVKSTAIMSSFSKILGGRPQGVMMGWIGTFGSLGRICMPLLAGFSTPTVAFAIGGVMCVACVVLLYLYMSAVSSYNRRNRHISTISEG</sequence>
<feature type="transmembrane region" description="Helical" evidence="6">
    <location>
        <begin position="235"/>
        <end position="257"/>
    </location>
</feature>
<protein>
    <recommendedName>
        <fullName evidence="7">Major facilitator superfamily (MFS) profile domain-containing protein</fullName>
    </recommendedName>
</protein>
<evidence type="ECO:0000256" key="6">
    <source>
        <dbReference type="SAM" id="Phobius"/>
    </source>
</evidence>
<keyword evidence="2" id="KW-0813">Transport</keyword>
<dbReference type="GeneID" id="25902689"/>
<accession>A0A0L0G9C2</accession>
<dbReference type="InterPro" id="IPR020846">
    <property type="entry name" value="MFS_dom"/>
</dbReference>
<feature type="transmembrane region" description="Helical" evidence="6">
    <location>
        <begin position="277"/>
        <end position="296"/>
    </location>
</feature>
<dbReference type="Proteomes" id="UP000054560">
    <property type="component" value="Unassembled WGS sequence"/>
</dbReference>
<evidence type="ECO:0000256" key="3">
    <source>
        <dbReference type="ARBA" id="ARBA00022692"/>
    </source>
</evidence>
<dbReference type="InterPro" id="IPR051068">
    <property type="entry name" value="MFS_Domain-Containing_Protein"/>
</dbReference>
<dbReference type="STRING" id="667725.A0A0L0G9C2"/>
<dbReference type="PANTHER" id="PTHR23510">
    <property type="entry name" value="INNER MEMBRANE TRANSPORT PROTEIN YAJR"/>
    <property type="match status" value="1"/>
</dbReference>
<comment type="subcellular location">
    <subcellularLocation>
        <location evidence="1">Endomembrane system</location>
        <topology evidence="1">Multi-pass membrane protein</topology>
    </subcellularLocation>
</comment>
<name>A0A0L0G9C2_9EUKA</name>
<dbReference type="PANTHER" id="PTHR23510:SF3">
    <property type="entry name" value="MAJOR FACILITATOR SUPERFAMILY DOMAIN-CONTAINING PROTEIN 8"/>
    <property type="match status" value="1"/>
</dbReference>
<organism evidence="8 9">
    <name type="scientific">Sphaeroforma arctica JP610</name>
    <dbReference type="NCBI Taxonomy" id="667725"/>
    <lineage>
        <taxon>Eukaryota</taxon>
        <taxon>Ichthyosporea</taxon>
        <taxon>Ichthyophonida</taxon>
        <taxon>Sphaeroforma</taxon>
    </lineage>
</organism>
<evidence type="ECO:0000256" key="4">
    <source>
        <dbReference type="ARBA" id="ARBA00022989"/>
    </source>
</evidence>
<evidence type="ECO:0000256" key="5">
    <source>
        <dbReference type="ARBA" id="ARBA00023136"/>
    </source>
</evidence>
<evidence type="ECO:0000313" key="8">
    <source>
        <dbReference type="EMBL" id="KNC85612.1"/>
    </source>
</evidence>
<dbReference type="SUPFAM" id="SSF103473">
    <property type="entry name" value="MFS general substrate transporter"/>
    <property type="match status" value="1"/>
</dbReference>
<dbReference type="OrthoDB" id="370281at2759"/>
<dbReference type="RefSeq" id="XP_014159514.1">
    <property type="nucleotide sequence ID" value="XM_014304039.1"/>
</dbReference>
<dbReference type="GO" id="GO:0012505">
    <property type="term" value="C:endomembrane system"/>
    <property type="evidence" value="ECO:0007669"/>
    <property type="project" value="UniProtKB-SubCell"/>
</dbReference>
<dbReference type="AlphaFoldDB" id="A0A0L0G9C2"/>
<dbReference type="PROSITE" id="PS50850">
    <property type="entry name" value="MFS"/>
    <property type="match status" value="1"/>
</dbReference>
<dbReference type="eggNOG" id="KOG2325">
    <property type="taxonomic scope" value="Eukaryota"/>
</dbReference>
<gene>
    <name evidence="8" type="ORF">SARC_02185</name>
</gene>
<feature type="transmembrane region" description="Helical" evidence="6">
    <location>
        <begin position="77"/>
        <end position="98"/>
    </location>
</feature>
<feature type="domain" description="Major facilitator superfamily (MFS) profile" evidence="7">
    <location>
        <begin position="1"/>
        <end position="420"/>
    </location>
</feature>
<feature type="transmembrane region" description="Helical" evidence="6">
    <location>
        <begin position="145"/>
        <end position="167"/>
    </location>
</feature>
<keyword evidence="4 6" id="KW-1133">Transmembrane helix</keyword>
<dbReference type="GO" id="GO:0022857">
    <property type="term" value="F:transmembrane transporter activity"/>
    <property type="evidence" value="ECO:0007669"/>
    <property type="project" value="InterPro"/>
</dbReference>
<keyword evidence="9" id="KW-1185">Reference proteome</keyword>
<dbReference type="Gene3D" id="1.20.1250.20">
    <property type="entry name" value="MFS general substrate transporter like domains"/>
    <property type="match status" value="1"/>
</dbReference>
<dbReference type="Pfam" id="PF07690">
    <property type="entry name" value="MFS_1"/>
    <property type="match status" value="1"/>
</dbReference>
<feature type="transmembrane region" description="Helical" evidence="6">
    <location>
        <begin position="110"/>
        <end position="133"/>
    </location>
</feature>
<feature type="transmembrane region" description="Helical" evidence="6">
    <location>
        <begin position="308"/>
        <end position="326"/>
    </location>
</feature>
<evidence type="ECO:0000313" key="9">
    <source>
        <dbReference type="Proteomes" id="UP000054560"/>
    </source>
</evidence>
<feature type="transmembrane region" description="Helical" evidence="6">
    <location>
        <begin position="395"/>
        <end position="415"/>
    </location>
</feature>
<feature type="transmembrane region" description="Helical" evidence="6">
    <location>
        <begin position="370"/>
        <end position="389"/>
    </location>
</feature>